<dbReference type="PANTHER" id="PTHR34853">
    <property type="match status" value="1"/>
</dbReference>
<sequence length="408" mass="43493">MNRLRRMIMTMVAAVTVLLLPGYGQAQTRIPISDEAQGDRVLSPFYVWEGNIPARPGQLLRSEPLPRAASLLAARENIRILYSSTDGVGGKVPIVVSGAVYIPKGKPPAGGWPIIAWGHGTLGIGDGCAPSWQGRAYRDIAYLSRWLNEGFAVVATDYQGLGVPGPNPALNNRSNAYTLLDSLRAAFKLSPSLSNRVVLVGQSQGGAAVIATAGYGPSYAPDIHILGAIATGAMYTPPYPLKSAPVDLNKVEETIAYQYYSVLAAQQIDSSLQASEIFTPRGEALFEHARSTCVIPLEADVVLAGLTRANALKPGAQARLASWWSDWQRFPTLKFAQPVFVSIGTDDPGAPGQRALIKDACAAGTTIEAHVYPGRDHSGTVNLSLDDSVPFARRLIAGEHIVPRCAVD</sequence>
<name>A0A494TKS3_SPHPE</name>
<dbReference type="AlphaFoldDB" id="A0A494TKS3"/>
<dbReference type="SUPFAM" id="SSF53474">
    <property type="entry name" value="alpha/beta-Hydrolases"/>
    <property type="match status" value="1"/>
</dbReference>
<dbReference type="Proteomes" id="UP000276254">
    <property type="component" value="Chromosome"/>
</dbReference>
<evidence type="ECO:0000313" key="1">
    <source>
        <dbReference type="EMBL" id="AYJ88144.1"/>
    </source>
</evidence>
<protein>
    <submittedName>
        <fullName evidence="1">Alpha/beta hydrolase</fullName>
    </submittedName>
</protein>
<dbReference type="PIRSF" id="PIRSF029171">
    <property type="entry name" value="Esterase_LipA"/>
    <property type="match status" value="1"/>
</dbReference>
<dbReference type="PANTHER" id="PTHR34853:SF1">
    <property type="entry name" value="LIPASE 5"/>
    <property type="match status" value="1"/>
</dbReference>
<dbReference type="EMBL" id="CP032829">
    <property type="protein sequence ID" value="AYJ88144.1"/>
    <property type="molecule type" value="Genomic_DNA"/>
</dbReference>
<dbReference type="GO" id="GO:0016042">
    <property type="term" value="P:lipid catabolic process"/>
    <property type="evidence" value="ECO:0007669"/>
    <property type="project" value="InterPro"/>
</dbReference>
<proteinExistence type="predicted"/>
<reference evidence="1 2" key="1">
    <citation type="submission" date="2018-09" db="EMBL/GenBank/DDBJ databases">
        <title>Sphingomonas peninsula sp. nov., isolated from fildes peninsula, Antarctic soil.</title>
        <authorList>
            <person name="Yingchao G."/>
        </authorList>
    </citation>
    <scope>NUCLEOTIDE SEQUENCE [LARGE SCALE GENOMIC DNA]</scope>
    <source>
        <strain evidence="1 2">YZ-8</strain>
    </source>
</reference>
<accession>A0A494TKS3</accession>
<dbReference type="InterPro" id="IPR029058">
    <property type="entry name" value="AB_hydrolase_fold"/>
</dbReference>
<dbReference type="Gene3D" id="3.40.50.1820">
    <property type="entry name" value="alpha/beta hydrolase"/>
    <property type="match status" value="2"/>
</dbReference>
<dbReference type="OrthoDB" id="9955at2"/>
<dbReference type="GO" id="GO:0004806">
    <property type="term" value="F:triacylglycerol lipase activity"/>
    <property type="evidence" value="ECO:0007669"/>
    <property type="project" value="InterPro"/>
</dbReference>
<dbReference type="KEGG" id="spha:D3Y57_19590"/>
<dbReference type="Pfam" id="PF03583">
    <property type="entry name" value="LIP"/>
    <property type="match status" value="1"/>
</dbReference>
<keyword evidence="2" id="KW-1185">Reference proteome</keyword>
<organism evidence="1 2">
    <name type="scientific">Sphingomonas paeninsulae</name>
    <dbReference type="NCBI Taxonomy" id="2319844"/>
    <lineage>
        <taxon>Bacteria</taxon>
        <taxon>Pseudomonadati</taxon>
        <taxon>Pseudomonadota</taxon>
        <taxon>Alphaproteobacteria</taxon>
        <taxon>Sphingomonadales</taxon>
        <taxon>Sphingomonadaceae</taxon>
        <taxon>Sphingomonas</taxon>
    </lineage>
</organism>
<keyword evidence="1" id="KW-0378">Hydrolase</keyword>
<evidence type="ECO:0000313" key="2">
    <source>
        <dbReference type="Proteomes" id="UP000276254"/>
    </source>
</evidence>
<gene>
    <name evidence="1" type="ORF">D3Y57_19590</name>
</gene>
<dbReference type="RefSeq" id="WP_121156236.1">
    <property type="nucleotide sequence ID" value="NZ_CP032829.1"/>
</dbReference>
<dbReference type="InterPro" id="IPR005152">
    <property type="entry name" value="Lipase_secreted"/>
</dbReference>